<dbReference type="RefSeq" id="WP_340367836.1">
    <property type="nucleotide sequence ID" value="NZ_JBBKZV010000041.1"/>
</dbReference>
<organism evidence="2 3">
    <name type="scientific">Variovorax humicola</name>
    <dbReference type="NCBI Taxonomy" id="1769758"/>
    <lineage>
        <taxon>Bacteria</taxon>
        <taxon>Pseudomonadati</taxon>
        <taxon>Pseudomonadota</taxon>
        <taxon>Betaproteobacteria</taxon>
        <taxon>Burkholderiales</taxon>
        <taxon>Comamonadaceae</taxon>
        <taxon>Variovorax</taxon>
    </lineage>
</organism>
<evidence type="ECO:0000313" key="2">
    <source>
        <dbReference type="EMBL" id="MEJ8826802.1"/>
    </source>
</evidence>
<name>A0ABU8W9T2_9BURK</name>
<sequence length="185" mass="19294">MQSESNHQDGLEPDSIAFLRRLQSSDGGFREDPEAPLPSVASTNMALRALRLLGGAPDHPSRTLAFVCEHARSEAAAFANTDNDAPSVKASAMAVMAIAELASLQGVQAPALLPSVQQTIDFMYAQANGPVEYYFVLAAVHASGLPMAPGATWYFTQVLAGQSSSSPPLPLPGRSSAPCGPACLL</sequence>
<proteinExistence type="predicted"/>
<feature type="region of interest" description="Disordered" evidence="1">
    <location>
        <begin position="166"/>
        <end position="185"/>
    </location>
</feature>
<protein>
    <recommendedName>
        <fullName evidence="4">Prenyltransferase and squalene oxidase repeat protein</fullName>
    </recommendedName>
</protein>
<keyword evidence="3" id="KW-1185">Reference proteome</keyword>
<evidence type="ECO:0000313" key="3">
    <source>
        <dbReference type="Proteomes" id="UP001363010"/>
    </source>
</evidence>
<evidence type="ECO:0000256" key="1">
    <source>
        <dbReference type="SAM" id="MobiDB-lite"/>
    </source>
</evidence>
<evidence type="ECO:0008006" key="4">
    <source>
        <dbReference type="Google" id="ProtNLM"/>
    </source>
</evidence>
<dbReference type="InterPro" id="IPR008930">
    <property type="entry name" value="Terpenoid_cyclase/PrenylTrfase"/>
</dbReference>
<gene>
    <name evidence="2" type="ORF">WKW80_33170</name>
</gene>
<dbReference type="EMBL" id="JBBKZV010000041">
    <property type="protein sequence ID" value="MEJ8826802.1"/>
    <property type="molecule type" value="Genomic_DNA"/>
</dbReference>
<accession>A0ABU8W9T2</accession>
<reference evidence="2 3" key="1">
    <citation type="submission" date="2024-03" db="EMBL/GenBank/DDBJ databases">
        <title>Novel species of the genus Variovorax.</title>
        <authorList>
            <person name="Liu Q."/>
            <person name="Xin Y.-H."/>
        </authorList>
    </citation>
    <scope>NUCLEOTIDE SEQUENCE [LARGE SCALE GENOMIC DNA]</scope>
    <source>
        <strain evidence="2 3">KACC 18501</strain>
    </source>
</reference>
<dbReference type="Gene3D" id="1.50.10.20">
    <property type="match status" value="1"/>
</dbReference>
<dbReference type="Proteomes" id="UP001363010">
    <property type="component" value="Unassembled WGS sequence"/>
</dbReference>
<dbReference type="SUPFAM" id="SSF48239">
    <property type="entry name" value="Terpenoid cyclases/Protein prenyltransferases"/>
    <property type="match status" value="1"/>
</dbReference>
<comment type="caution">
    <text evidence="2">The sequence shown here is derived from an EMBL/GenBank/DDBJ whole genome shotgun (WGS) entry which is preliminary data.</text>
</comment>